<evidence type="ECO:0000256" key="2">
    <source>
        <dbReference type="ARBA" id="ARBA00022679"/>
    </source>
</evidence>
<feature type="binding site" evidence="4">
    <location>
        <position position="145"/>
    </location>
    <ligand>
        <name>S-adenosyl-L-methionine</name>
        <dbReference type="ChEBI" id="CHEBI:59789"/>
    </ligand>
</feature>
<protein>
    <recommendedName>
        <fullName evidence="4">tRNA 5-hydroxyuridine methyltransferase</fullName>
        <ecNumber evidence="4">2.1.1.-</ecNumber>
    </recommendedName>
    <alternativeName>
        <fullName evidence="4">ho5U methyltransferase</fullName>
    </alternativeName>
</protein>
<dbReference type="Gene3D" id="3.40.50.150">
    <property type="entry name" value="Vaccinia Virus protein VP39"/>
    <property type="match status" value="1"/>
</dbReference>
<dbReference type="InterPro" id="IPR043675">
    <property type="entry name" value="TrmR_methyltr"/>
</dbReference>
<comment type="catalytic activity">
    <reaction evidence="4">
        <text>5-hydroxyuridine(34) in tRNA + S-adenosyl-L-methionine = 5-methoxyuridine(34) in tRNA + S-adenosyl-L-homocysteine + H(+)</text>
        <dbReference type="Rhea" id="RHEA:60524"/>
        <dbReference type="Rhea" id="RHEA-COMP:13381"/>
        <dbReference type="Rhea" id="RHEA-COMP:15591"/>
        <dbReference type="ChEBI" id="CHEBI:15378"/>
        <dbReference type="ChEBI" id="CHEBI:57856"/>
        <dbReference type="ChEBI" id="CHEBI:59789"/>
        <dbReference type="ChEBI" id="CHEBI:136877"/>
        <dbReference type="ChEBI" id="CHEBI:143860"/>
    </reaction>
</comment>
<dbReference type="PANTHER" id="PTHR10509">
    <property type="entry name" value="O-METHYLTRANSFERASE-RELATED"/>
    <property type="match status" value="1"/>
</dbReference>
<sequence length="229" mass="25739">MVESYSKNANHNMRRPVVKEEIVSFMRTRQKPVSGGLKELESFAQRENIPIIPHETVAYFRFLLESLAPKQILEIGTAIGFSALLMAEHAPHAKITTIDRNEEMIGLAKENFARFDVRKQITLLEGDAVDILGTLEDSYDFVFMDSAKSKYVVFLPEILKRLKTGGIIVIDDVFQGGDVAKDIADIRRGQRTIYRGLHSLFEETLDVPHLTATLVPLGDGLLLLRKNGD</sequence>
<dbReference type="EC" id="2.1.1.-" evidence="4"/>
<comment type="function">
    <text evidence="4">Catalyzes the methylation of 5-hydroxyuridine (ho5U) to form 5-methoxyuridine (mo5U) at position 34 in tRNAs.</text>
</comment>
<dbReference type="InterPro" id="IPR002935">
    <property type="entry name" value="SAM_O-MeTrfase"/>
</dbReference>
<dbReference type="GO" id="GO:0016300">
    <property type="term" value="F:tRNA (uridine) methyltransferase activity"/>
    <property type="evidence" value="ECO:0007669"/>
    <property type="project" value="UniProtKB-UniRule"/>
</dbReference>
<dbReference type="GO" id="GO:0008171">
    <property type="term" value="F:O-methyltransferase activity"/>
    <property type="evidence" value="ECO:0007669"/>
    <property type="project" value="InterPro"/>
</dbReference>
<evidence type="ECO:0000256" key="4">
    <source>
        <dbReference type="HAMAP-Rule" id="MF_02217"/>
    </source>
</evidence>
<keyword evidence="2 4" id="KW-0808">Transferase</keyword>
<dbReference type="Proteomes" id="UP000660801">
    <property type="component" value="Unassembled WGS sequence"/>
</dbReference>
<comment type="caution">
    <text evidence="4">Lacks conserved residue(s) required for the propagation of feature annotation.</text>
</comment>
<evidence type="ECO:0000313" key="5">
    <source>
        <dbReference type="EMBL" id="GGE25732.1"/>
    </source>
</evidence>
<feature type="binding site" evidence="4">
    <location>
        <begin position="127"/>
        <end position="128"/>
    </location>
    <ligand>
        <name>S-adenosyl-L-methionine</name>
        <dbReference type="ChEBI" id="CHEBI:59789"/>
    </ligand>
</feature>
<reference evidence="5" key="1">
    <citation type="journal article" date="2014" name="Int. J. Syst. Evol. Microbiol.">
        <title>Complete genome sequence of Corynebacterium casei LMG S-19264T (=DSM 44701T), isolated from a smear-ripened cheese.</title>
        <authorList>
            <consortium name="US DOE Joint Genome Institute (JGI-PGF)"/>
            <person name="Walter F."/>
            <person name="Albersmeier A."/>
            <person name="Kalinowski J."/>
            <person name="Ruckert C."/>
        </authorList>
    </citation>
    <scope>NUCLEOTIDE SEQUENCE</scope>
    <source>
        <strain evidence="5">CGMCC 1.15533</strain>
    </source>
</reference>
<feature type="binding site" evidence="4">
    <location>
        <position position="52"/>
    </location>
    <ligand>
        <name>S-adenosyl-L-methionine</name>
        <dbReference type="ChEBI" id="CHEBI:59789"/>
    </ligand>
</feature>
<dbReference type="EMBL" id="BMJN01000003">
    <property type="protein sequence ID" value="GGE25732.1"/>
    <property type="molecule type" value="Genomic_DNA"/>
</dbReference>
<organism evidence="5 6">
    <name type="scientific">Streptococcus himalayensis</name>
    <dbReference type="NCBI Taxonomy" id="1888195"/>
    <lineage>
        <taxon>Bacteria</taxon>
        <taxon>Bacillati</taxon>
        <taxon>Bacillota</taxon>
        <taxon>Bacilli</taxon>
        <taxon>Lactobacillales</taxon>
        <taxon>Streptococcaceae</taxon>
        <taxon>Streptococcus</taxon>
    </lineage>
</organism>
<feature type="binding site" evidence="4">
    <location>
        <position position="82"/>
    </location>
    <ligand>
        <name>S-adenosyl-L-methionine</name>
        <dbReference type="ChEBI" id="CHEBI:59789"/>
    </ligand>
</feature>
<dbReference type="SUPFAM" id="SSF53335">
    <property type="entry name" value="S-adenosyl-L-methionine-dependent methyltransferases"/>
    <property type="match status" value="1"/>
</dbReference>
<gene>
    <name evidence="4" type="primary">trmR</name>
    <name evidence="5" type="ORF">GCM10011510_03560</name>
</gene>
<comment type="caution">
    <text evidence="5">The sequence shown here is derived from an EMBL/GenBank/DDBJ whole genome shotgun (WGS) entry which is preliminary data.</text>
</comment>
<keyword evidence="6" id="KW-1185">Reference proteome</keyword>
<dbReference type="PANTHER" id="PTHR10509:SF14">
    <property type="entry name" value="CAFFEOYL-COA O-METHYLTRANSFERASE 3-RELATED"/>
    <property type="match status" value="1"/>
</dbReference>
<evidence type="ECO:0000256" key="3">
    <source>
        <dbReference type="ARBA" id="ARBA00022691"/>
    </source>
</evidence>
<feature type="binding site" evidence="4">
    <location>
        <position position="99"/>
    </location>
    <ligand>
        <name>S-adenosyl-L-methionine</name>
        <dbReference type="ChEBI" id="CHEBI:59789"/>
    </ligand>
</feature>
<comment type="similarity">
    <text evidence="4">Belongs to the class I-like SAM-binding methyltransferase superfamily. Cation-dependent O-methyltransferase family.</text>
</comment>
<proteinExistence type="inferred from homology"/>
<accession>A0A917A6B6</accession>
<dbReference type="OrthoDB" id="9799672at2"/>
<evidence type="ECO:0000313" key="6">
    <source>
        <dbReference type="Proteomes" id="UP000660801"/>
    </source>
</evidence>
<dbReference type="InterPro" id="IPR050362">
    <property type="entry name" value="Cation-dep_OMT"/>
</dbReference>
<keyword evidence="4" id="KW-0819">tRNA processing</keyword>
<name>A0A917A6B6_9STRE</name>
<keyword evidence="1 4" id="KW-0489">Methyltransferase</keyword>
<reference evidence="5" key="2">
    <citation type="submission" date="2020-09" db="EMBL/GenBank/DDBJ databases">
        <authorList>
            <person name="Sun Q."/>
            <person name="Zhou Y."/>
        </authorList>
    </citation>
    <scope>NUCLEOTIDE SEQUENCE</scope>
    <source>
        <strain evidence="5">CGMCC 1.15533</strain>
    </source>
</reference>
<dbReference type="CDD" id="cd02440">
    <property type="entry name" value="AdoMet_MTases"/>
    <property type="match status" value="1"/>
</dbReference>
<evidence type="ECO:0000256" key="1">
    <source>
        <dbReference type="ARBA" id="ARBA00022603"/>
    </source>
</evidence>
<dbReference type="RefSeq" id="WP_068991558.1">
    <property type="nucleotide sequence ID" value="NZ_BMJN01000003.1"/>
</dbReference>
<dbReference type="PROSITE" id="PS51682">
    <property type="entry name" value="SAM_OMT_I"/>
    <property type="match status" value="1"/>
</dbReference>
<dbReference type="HAMAP" id="MF_02217">
    <property type="entry name" value="TrmR_methyltr"/>
    <property type="match status" value="1"/>
</dbReference>
<dbReference type="AlphaFoldDB" id="A0A917A6B6"/>
<dbReference type="GO" id="GO:0008757">
    <property type="term" value="F:S-adenosylmethionine-dependent methyltransferase activity"/>
    <property type="evidence" value="ECO:0007669"/>
    <property type="project" value="TreeGrafter"/>
</dbReference>
<dbReference type="Pfam" id="PF01596">
    <property type="entry name" value="Methyltransf_3"/>
    <property type="match status" value="1"/>
</dbReference>
<comment type="subunit">
    <text evidence="4">Homodimer.</text>
</comment>
<dbReference type="InterPro" id="IPR029063">
    <property type="entry name" value="SAM-dependent_MTases_sf"/>
</dbReference>
<dbReference type="GO" id="GO:0030488">
    <property type="term" value="P:tRNA methylation"/>
    <property type="evidence" value="ECO:0007669"/>
    <property type="project" value="UniProtKB-UniRule"/>
</dbReference>
<keyword evidence="3 4" id="KW-0949">S-adenosyl-L-methionine</keyword>